<keyword evidence="2" id="KW-1185">Reference proteome</keyword>
<evidence type="ECO:0000313" key="1">
    <source>
        <dbReference type="EMBL" id="KAK7680172.1"/>
    </source>
</evidence>
<reference evidence="1 2" key="1">
    <citation type="submission" date="2022-09" db="EMBL/GenBank/DDBJ databases">
        <authorList>
            <person name="Palmer J.M."/>
        </authorList>
    </citation>
    <scope>NUCLEOTIDE SEQUENCE [LARGE SCALE GENOMIC DNA]</scope>
    <source>
        <strain evidence="1 2">DSM 7382</strain>
    </source>
</reference>
<dbReference type="EMBL" id="JASBNA010000051">
    <property type="protein sequence ID" value="KAK7680172.1"/>
    <property type="molecule type" value="Genomic_DNA"/>
</dbReference>
<proteinExistence type="predicted"/>
<dbReference type="Proteomes" id="UP001385951">
    <property type="component" value="Unassembled WGS sequence"/>
</dbReference>
<evidence type="ECO:0000313" key="2">
    <source>
        <dbReference type="Proteomes" id="UP001385951"/>
    </source>
</evidence>
<accession>A0AAW0FS97</accession>
<gene>
    <name evidence="1" type="ORF">QCA50_016681</name>
</gene>
<sequence>MPRPILALNIFDISFFYVMYIPRTSSSPPDLISHLNLALLTTSVIREDPI</sequence>
<name>A0AAW0FS97_9APHY</name>
<dbReference type="AlphaFoldDB" id="A0AAW0FS97"/>
<protein>
    <submittedName>
        <fullName evidence="1">Uncharacterized protein</fullName>
    </submittedName>
</protein>
<organism evidence="1 2">
    <name type="scientific">Cerrena zonata</name>
    <dbReference type="NCBI Taxonomy" id="2478898"/>
    <lineage>
        <taxon>Eukaryota</taxon>
        <taxon>Fungi</taxon>
        <taxon>Dikarya</taxon>
        <taxon>Basidiomycota</taxon>
        <taxon>Agaricomycotina</taxon>
        <taxon>Agaricomycetes</taxon>
        <taxon>Polyporales</taxon>
        <taxon>Cerrenaceae</taxon>
        <taxon>Cerrena</taxon>
    </lineage>
</organism>
<comment type="caution">
    <text evidence="1">The sequence shown here is derived from an EMBL/GenBank/DDBJ whole genome shotgun (WGS) entry which is preliminary data.</text>
</comment>